<sequence length="59" mass="6960">MVKGDFELAIRRPSCISFCDPPKMVKSEIFISDQLLHTRLNEKKQFVRLDNIALRKRVK</sequence>
<reference evidence="1 2" key="1">
    <citation type="submission" date="2018-01" db="EMBL/GenBank/DDBJ databases">
        <authorList>
            <person name="Clerissi C."/>
        </authorList>
    </citation>
    <scope>NUCLEOTIDE SEQUENCE [LARGE SCALE GENOMIC DNA]</scope>
    <source>
        <strain evidence="1">Cupriavidus taiwanensis SWF 66322</strain>
        <plasmid evidence="2">cbm2636_mp</plasmid>
    </source>
</reference>
<evidence type="ECO:0000313" key="2">
    <source>
        <dbReference type="Proteomes" id="UP000254259"/>
    </source>
</evidence>
<accession>A0A9Q7XUW8</accession>
<keyword evidence="1" id="KW-0614">Plasmid</keyword>
<dbReference type="AlphaFoldDB" id="A0A9Q7XUW8"/>
<geneLocation type="plasmid" evidence="2">
    <name>cbm2636_mp</name>
</geneLocation>
<proteinExistence type="predicted"/>
<organism evidence="1 2">
    <name type="scientific">Cupriavidus taiwanensis</name>
    <dbReference type="NCBI Taxonomy" id="164546"/>
    <lineage>
        <taxon>Bacteria</taxon>
        <taxon>Pseudomonadati</taxon>
        <taxon>Pseudomonadota</taxon>
        <taxon>Betaproteobacteria</taxon>
        <taxon>Burkholderiales</taxon>
        <taxon>Burkholderiaceae</taxon>
        <taxon>Cupriavidus</taxon>
    </lineage>
</organism>
<name>A0A9Q7XUW8_9BURK</name>
<dbReference type="Proteomes" id="UP000254259">
    <property type="component" value="Plasmid CBM2636_mp"/>
</dbReference>
<gene>
    <name evidence="1" type="ORF">CBM2636_MP20812</name>
</gene>
<protein>
    <submittedName>
        <fullName evidence="1">Uncharacterized protein</fullName>
    </submittedName>
</protein>
<dbReference type="EMBL" id="LT984814">
    <property type="protein sequence ID" value="SPD67962.1"/>
    <property type="molecule type" value="Genomic_DNA"/>
</dbReference>
<evidence type="ECO:0000313" key="1">
    <source>
        <dbReference type="EMBL" id="SPD67962.1"/>
    </source>
</evidence>